<dbReference type="SUPFAM" id="SSF143113">
    <property type="entry name" value="NAP-like"/>
    <property type="match status" value="1"/>
</dbReference>
<feature type="region of interest" description="Disordered" evidence="3">
    <location>
        <begin position="232"/>
        <end position="271"/>
    </location>
</feature>
<sequence>MGKGTKRTSPGADGEKNPLSDVELSDEDAKRLDTVQRDIARAELALERQAQLKLVSVYQKRREVVRTLNKFWAVALMNHPLISFNVQHNADQSALSYLEDLWVERDKQEPRCFTIEFHFKENPFFTDKVLKKEFKYVPHEAADEQADEDGITPSMLDFSWERDVEPSAIKINWKDAEKALTKLYPREVGEDEDDMPAEPGSFFNFFEQEKDMTEIGPTISNEIFPDAIDYFLGKAGGDELDSEDEEDEEDDEDEDEEEIDLEKPRSKKQRI</sequence>
<dbReference type="Gene3D" id="3.30.1120.90">
    <property type="entry name" value="Nucleosome assembly protein"/>
    <property type="match status" value="1"/>
</dbReference>
<feature type="compositionally biased region" description="Acidic residues" evidence="3">
    <location>
        <begin position="238"/>
        <end position="260"/>
    </location>
</feature>
<feature type="region of interest" description="Disordered" evidence="3">
    <location>
        <begin position="1"/>
        <end position="28"/>
    </location>
</feature>
<dbReference type="InterPro" id="IPR002164">
    <property type="entry name" value="NAP_family"/>
</dbReference>
<gene>
    <name evidence="4" type="ORF">AMATHDRAFT_69423</name>
</gene>
<reference evidence="4 5" key="1">
    <citation type="submission" date="2014-02" db="EMBL/GenBank/DDBJ databases">
        <title>Transposable element dynamics among asymbiotic and ectomycorrhizal Amanita fungi.</title>
        <authorList>
            <consortium name="DOE Joint Genome Institute"/>
            <person name="Hess J."/>
            <person name="Skrede I."/>
            <person name="Wolfe B."/>
            <person name="LaButti K."/>
            <person name="Ohm R.A."/>
            <person name="Grigoriev I.V."/>
            <person name="Pringle A."/>
        </authorList>
    </citation>
    <scope>NUCLEOTIDE SEQUENCE [LARGE SCALE GENOMIC DNA]</scope>
    <source>
        <strain evidence="4 5">SKay4041</strain>
    </source>
</reference>
<evidence type="ECO:0000256" key="3">
    <source>
        <dbReference type="SAM" id="MobiDB-lite"/>
    </source>
</evidence>
<dbReference type="Proteomes" id="UP000242287">
    <property type="component" value="Unassembled WGS sequence"/>
</dbReference>
<name>A0A2A9NEF2_9AGAR</name>
<dbReference type="InterPro" id="IPR037231">
    <property type="entry name" value="NAP-like_sf"/>
</dbReference>
<organism evidence="4 5">
    <name type="scientific">Amanita thiersii Skay4041</name>
    <dbReference type="NCBI Taxonomy" id="703135"/>
    <lineage>
        <taxon>Eukaryota</taxon>
        <taxon>Fungi</taxon>
        <taxon>Dikarya</taxon>
        <taxon>Basidiomycota</taxon>
        <taxon>Agaricomycotina</taxon>
        <taxon>Agaricomycetes</taxon>
        <taxon>Agaricomycetidae</taxon>
        <taxon>Agaricales</taxon>
        <taxon>Pluteineae</taxon>
        <taxon>Amanitaceae</taxon>
        <taxon>Amanita</taxon>
    </lineage>
</organism>
<dbReference type="GO" id="GO:0006334">
    <property type="term" value="P:nucleosome assembly"/>
    <property type="evidence" value="ECO:0007669"/>
    <property type="project" value="InterPro"/>
</dbReference>
<evidence type="ECO:0000313" key="5">
    <source>
        <dbReference type="Proteomes" id="UP000242287"/>
    </source>
</evidence>
<dbReference type="OrthoDB" id="19419at2759"/>
<accession>A0A2A9NEF2</accession>
<dbReference type="EMBL" id="KZ302172">
    <property type="protein sequence ID" value="PFH46637.1"/>
    <property type="molecule type" value="Genomic_DNA"/>
</dbReference>
<dbReference type="AlphaFoldDB" id="A0A2A9NEF2"/>
<evidence type="ECO:0000313" key="4">
    <source>
        <dbReference type="EMBL" id="PFH46637.1"/>
    </source>
</evidence>
<protein>
    <submittedName>
        <fullName evidence="4">Uncharacterized protein</fullName>
    </submittedName>
</protein>
<dbReference type="Pfam" id="PF00956">
    <property type="entry name" value="NAP"/>
    <property type="match status" value="1"/>
</dbReference>
<comment type="similarity">
    <text evidence="1 2">Belongs to the nucleosome assembly protein (NAP) family.</text>
</comment>
<dbReference type="PANTHER" id="PTHR11875">
    <property type="entry name" value="TESTIS-SPECIFIC Y-ENCODED PROTEIN"/>
    <property type="match status" value="1"/>
</dbReference>
<proteinExistence type="inferred from homology"/>
<evidence type="ECO:0000256" key="1">
    <source>
        <dbReference type="ARBA" id="ARBA00009947"/>
    </source>
</evidence>
<dbReference type="GO" id="GO:0005634">
    <property type="term" value="C:nucleus"/>
    <property type="evidence" value="ECO:0007669"/>
    <property type="project" value="InterPro"/>
</dbReference>
<evidence type="ECO:0000256" key="2">
    <source>
        <dbReference type="RuleBase" id="RU003876"/>
    </source>
</evidence>
<keyword evidence="5" id="KW-1185">Reference proteome</keyword>
<dbReference type="STRING" id="703135.A0A2A9NEF2"/>